<sequence>MSLTTGRYLIKNEDNVVGRALAEDLSLQPKRIILLPPDDKTSTPASLNLHDNEYIIISNGSPTAHIENHIFALLIDRGAATKWLVQAVPQHGENAFIITTAARQYGWSAPGEANEQIGYSRLVVGRSLPPRYSPHQVFQITKAE</sequence>
<protein>
    <submittedName>
        <fullName evidence="1">Serine protease inhibitor</fullName>
    </submittedName>
</protein>
<accession>A0A9W9A3S4</accession>
<name>A0A9W9A3S4_9AGAR</name>
<dbReference type="OrthoDB" id="3439489at2759"/>
<gene>
    <name evidence="1" type="ORF">J3R30DRAFT_3295986</name>
</gene>
<dbReference type="Proteomes" id="UP001150266">
    <property type="component" value="Unassembled WGS sequence"/>
</dbReference>
<dbReference type="EMBL" id="JAOTPV010000017">
    <property type="protein sequence ID" value="KAJ4473842.1"/>
    <property type="molecule type" value="Genomic_DNA"/>
</dbReference>
<proteinExistence type="predicted"/>
<evidence type="ECO:0000313" key="1">
    <source>
        <dbReference type="EMBL" id="KAJ4473842.1"/>
    </source>
</evidence>
<dbReference type="GO" id="GO:0004867">
    <property type="term" value="F:serine-type endopeptidase inhibitor activity"/>
    <property type="evidence" value="ECO:0007669"/>
    <property type="project" value="InterPro"/>
</dbReference>
<dbReference type="Pfam" id="PF16850">
    <property type="entry name" value="Inhibitor_I66"/>
    <property type="match status" value="1"/>
</dbReference>
<organism evidence="1 2">
    <name type="scientific">Lentinula aciculospora</name>
    <dbReference type="NCBI Taxonomy" id="153920"/>
    <lineage>
        <taxon>Eukaryota</taxon>
        <taxon>Fungi</taxon>
        <taxon>Dikarya</taxon>
        <taxon>Basidiomycota</taxon>
        <taxon>Agaricomycotina</taxon>
        <taxon>Agaricomycetes</taxon>
        <taxon>Agaricomycetidae</taxon>
        <taxon>Agaricales</taxon>
        <taxon>Marasmiineae</taxon>
        <taxon>Omphalotaceae</taxon>
        <taxon>Lentinula</taxon>
    </lineage>
</organism>
<keyword evidence="2" id="KW-1185">Reference proteome</keyword>
<dbReference type="InterPro" id="IPR031755">
    <property type="entry name" value="Inhibitor_I66"/>
</dbReference>
<dbReference type="CDD" id="cd23428">
    <property type="entry name" value="beta-trefoil_Ricin_SPI"/>
    <property type="match status" value="1"/>
</dbReference>
<dbReference type="Gene3D" id="2.80.10.50">
    <property type="match status" value="1"/>
</dbReference>
<dbReference type="AlphaFoldDB" id="A0A9W9A3S4"/>
<comment type="caution">
    <text evidence="1">The sequence shown here is derived from an EMBL/GenBank/DDBJ whole genome shotgun (WGS) entry which is preliminary data.</text>
</comment>
<evidence type="ECO:0000313" key="2">
    <source>
        <dbReference type="Proteomes" id="UP001150266"/>
    </source>
</evidence>
<reference evidence="1" key="1">
    <citation type="submission" date="2022-08" db="EMBL/GenBank/DDBJ databases">
        <title>A Global Phylogenomic Analysis of the Shiitake Genus Lentinula.</title>
        <authorList>
            <consortium name="DOE Joint Genome Institute"/>
            <person name="Sierra-Patev S."/>
            <person name="Min B."/>
            <person name="Naranjo-Ortiz M."/>
            <person name="Looney B."/>
            <person name="Konkel Z."/>
            <person name="Slot J.C."/>
            <person name="Sakamoto Y."/>
            <person name="Steenwyk J.L."/>
            <person name="Rokas A."/>
            <person name="Carro J."/>
            <person name="Camarero S."/>
            <person name="Ferreira P."/>
            <person name="Molpeceres G."/>
            <person name="Ruiz-Duenas F.J."/>
            <person name="Serrano A."/>
            <person name="Henrissat B."/>
            <person name="Drula E."/>
            <person name="Hughes K.W."/>
            <person name="Mata J.L."/>
            <person name="Ishikawa N.K."/>
            <person name="Vargas-Isla R."/>
            <person name="Ushijima S."/>
            <person name="Smith C.A."/>
            <person name="Ahrendt S."/>
            <person name="Andreopoulos W."/>
            <person name="He G."/>
            <person name="Labutti K."/>
            <person name="Lipzen A."/>
            <person name="Ng V."/>
            <person name="Riley R."/>
            <person name="Sandor L."/>
            <person name="Barry K."/>
            <person name="Martinez A.T."/>
            <person name="Xiao Y."/>
            <person name="Gibbons J.G."/>
            <person name="Terashima K."/>
            <person name="Grigoriev I.V."/>
            <person name="Hibbett D.S."/>
        </authorList>
    </citation>
    <scope>NUCLEOTIDE SEQUENCE</scope>
    <source>
        <strain evidence="1">JLM2183</strain>
    </source>
</reference>